<evidence type="ECO:0000256" key="2">
    <source>
        <dbReference type="SAM" id="Phobius"/>
    </source>
</evidence>
<sequence length="61" mass="6597">MLNGPRPLTVGWACRQLVARLLLLCFAIVPLYTALCGVREGLPGKGQWAGARRSQISTQTS</sequence>
<evidence type="ECO:0000313" key="4">
    <source>
        <dbReference type="Proteomes" id="UP000485058"/>
    </source>
</evidence>
<protein>
    <submittedName>
        <fullName evidence="3">Uncharacterized protein</fullName>
    </submittedName>
</protein>
<comment type="caution">
    <text evidence="3">The sequence shown here is derived from an EMBL/GenBank/DDBJ whole genome shotgun (WGS) entry which is preliminary data.</text>
</comment>
<dbReference type="Proteomes" id="UP000485058">
    <property type="component" value="Unassembled WGS sequence"/>
</dbReference>
<dbReference type="EMBL" id="BLLF01000193">
    <property type="protein sequence ID" value="GFH08907.1"/>
    <property type="molecule type" value="Genomic_DNA"/>
</dbReference>
<evidence type="ECO:0000313" key="3">
    <source>
        <dbReference type="EMBL" id="GFH08907.1"/>
    </source>
</evidence>
<feature type="transmembrane region" description="Helical" evidence="2">
    <location>
        <begin position="17"/>
        <end position="38"/>
    </location>
</feature>
<keyword evidence="2" id="KW-1133">Transmembrane helix</keyword>
<keyword evidence="2" id="KW-0812">Transmembrane</keyword>
<dbReference type="AlphaFoldDB" id="A0A699YFL9"/>
<keyword evidence="2" id="KW-0472">Membrane</keyword>
<name>A0A699YFL9_HAELA</name>
<evidence type="ECO:0000256" key="1">
    <source>
        <dbReference type="SAM" id="MobiDB-lite"/>
    </source>
</evidence>
<gene>
    <name evidence="3" type="ORF">HaLaN_03949</name>
</gene>
<feature type="region of interest" description="Disordered" evidence="1">
    <location>
        <begin position="41"/>
        <end position="61"/>
    </location>
</feature>
<keyword evidence="4" id="KW-1185">Reference proteome</keyword>
<organism evidence="3 4">
    <name type="scientific">Haematococcus lacustris</name>
    <name type="common">Green alga</name>
    <name type="synonym">Haematococcus pluvialis</name>
    <dbReference type="NCBI Taxonomy" id="44745"/>
    <lineage>
        <taxon>Eukaryota</taxon>
        <taxon>Viridiplantae</taxon>
        <taxon>Chlorophyta</taxon>
        <taxon>core chlorophytes</taxon>
        <taxon>Chlorophyceae</taxon>
        <taxon>CS clade</taxon>
        <taxon>Chlamydomonadales</taxon>
        <taxon>Haematococcaceae</taxon>
        <taxon>Haematococcus</taxon>
    </lineage>
</organism>
<accession>A0A699YFL9</accession>
<feature type="non-terminal residue" evidence="3">
    <location>
        <position position="1"/>
    </location>
</feature>
<reference evidence="3 4" key="1">
    <citation type="submission" date="2020-02" db="EMBL/GenBank/DDBJ databases">
        <title>Draft genome sequence of Haematococcus lacustris strain NIES-144.</title>
        <authorList>
            <person name="Morimoto D."/>
            <person name="Nakagawa S."/>
            <person name="Yoshida T."/>
            <person name="Sawayama S."/>
        </authorList>
    </citation>
    <scope>NUCLEOTIDE SEQUENCE [LARGE SCALE GENOMIC DNA]</scope>
    <source>
        <strain evidence="3 4">NIES-144</strain>
    </source>
</reference>
<proteinExistence type="predicted"/>